<sequence length="177" mass="19833">MSVIVKVMANCDTSDRNNAKPFTLHVVPDRLTTIEFNRDSLGRPTLEFVAHGDKDQRFIDYPGGNVYVMDNGNTIATYAYSCGFGKDDVDRMYADVRATKYGEVLDASGKLDDRLICALLEIRLIDRDIKQTRNIEFVKSDNPNFVSHVNRLLQELFTGNLTAYYAGAGGKIIVIVK</sequence>
<dbReference type="EMBL" id="MK327938">
    <property type="protein sequence ID" value="QBO63937.1"/>
    <property type="molecule type" value="Genomic_DNA"/>
</dbReference>
<organismHost>
    <name type="scientific">Escherichia coli</name>
    <dbReference type="NCBI Taxonomy" id="562"/>
</organismHost>
<protein>
    <submittedName>
        <fullName evidence="1">Uncharacterized protein</fullName>
    </submittedName>
</protein>
<evidence type="ECO:0000313" key="1">
    <source>
        <dbReference type="EMBL" id="QBO63937.1"/>
    </source>
</evidence>
<keyword evidence="2" id="KW-1185">Reference proteome</keyword>
<proteinExistence type="predicted"/>
<name>A0A482GG24_BPGOS</name>
<evidence type="ECO:0000313" key="2">
    <source>
        <dbReference type="Proteomes" id="UP000294673"/>
    </source>
</evidence>
<accession>A0A482GG24</accession>
<organism evidence="1 2">
    <name type="scientific">Escherichia phage vB_EcoM_Goslar</name>
    <dbReference type="NCBI Taxonomy" id="2502409"/>
    <lineage>
        <taxon>Viruses</taxon>
        <taxon>Duplodnaviria</taxon>
        <taxon>Heunggongvirae</taxon>
        <taxon>Uroviricota</taxon>
        <taxon>Caudoviricetes</taxon>
        <taxon>Chimalliviridae</taxon>
        <taxon>Goslarvirus</taxon>
        <taxon>Goslarvirus goslar</taxon>
    </lineage>
</organism>
<gene>
    <name evidence="1" type="ORF">Goslar_00144</name>
</gene>
<dbReference type="Proteomes" id="UP000294673">
    <property type="component" value="Segment"/>
</dbReference>
<reference evidence="1 2" key="1">
    <citation type="submission" date="2018-12" db="EMBL/GenBank/DDBJ databases">
        <title>Still something new to discover - new insights into E. coli phage diversity and taxonomy.</title>
        <authorList>
            <person name="Korf I.H.E."/>
            <person name="Adriaennsens E."/>
            <person name="Dreiseikelmann B."/>
            <person name="Kropinski A."/>
            <person name="Nimtz M."/>
            <person name="Meier-Kolthoff J.P."/>
            <person name="Rohde M."/>
            <person name="van Raaij M."/>
            <person name="Wittmann J."/>
        </authorList>
    </citation>
    <scope>NUCLEOTIDE SEQUENCE [LARGE SCALE GENOMIC DNA]</scope>
</reference>